<keyword evidence="1" id="KW-0547">Nucleotide-binding</keyword>
<comment type="caution">
    <text evidence="4">The sequence shown here is derived from an EMBL/GenBank/DDBJ whole genome shotgun (WGS) entry which is preliminary data.</text>
</comment>
<evidence type="ECO:0000259" key="3">
    <source>
        <dbReference type="Pfam" id="PF01636"/>
    </source>
</evidence>
<organism evidence="4 5">
    <name type="scientific">Marinobacterium aestuariivivens</name>
    <dbReference type="NCBI Taxonomy" id="1698799"/>
    <lineage>
        <taxon>Bacteria</taxon>
        <taxon>Pseudomonadati</taxon>
        <taxon>Pseudomonadota</taxon>
        <taxon>Gammaproteobacteria</taxon>
        <taxon>Oceanospirillales</taxon>
        <taxon>Oceanospirillaceae</taxon>
        <taxon>Marinobacterium</taxon>
    </lineage>
</organism>
<dbReference type="Pfam" id="PF01636">
    <property type="entry name" value="APH"/>
    <property type="match status" value="1"/>
</dbReference>
<dbReference type="RefSeq" id="WP_379908220.1">
    <property type="nucleotide sequence ID" value="NZ_JBHSWE010000001.1"/>
</dbReference>
<evidence type="ECO:0000256" key="2">
    <source>
        <dbReference type="ARBA" id="ARBA00022840"/>
    </source>
</evidence>
<dbReference type="Proteomes" id="UP001596422">
    <property type="component" value="Unassembled WGS sequence"/>
</dbReference>
<evidence type="ECO:0000256" key="1">
    <source>
        <dbReference type="ARBA" id="ARBA00022741"/>
    </source>
</evidence>
<dbReference type="PANTHER" id="PTHR33540:SF1">
    <property type="entry name" value="N-ACETYLMURAMATE_N-ACETYLGLUCOSAMINE KINASE"/>
    <property type="match status" value="1"/>
</dbReference>
<dbReference type="SUPFAM" id="SSF56112">
    <property type="entry name" value="Protein kinase-like (PK-like)"/>
    <property type="match status" value="1"/>
</dbReference>
<evidence type="ECO:0000313" key="4">
    <source>
        <dbReference type="EMBL" id="MFC6669674.1"/>
    </source>
</evidence>
<reference evidence="5" key="1">
    <citation type="journal article" date="2019" name="Int. J. Syst. Evol. Microbiol.">
        <title>The Global Catalogue of Microorganisms (GCM) 10K type strain sequencing project: providing services to taxonomists for standard genome sequencing and annotation.</title>
        <authorList>
            <consortium name="The Broad Institute Genomics Platform"/>
            <consortium name="The Broad Institute Genome Sequencing Center for Infectious Disease"/>
            <person name="Wu L."/>
            <person name="Ma J."/>
        </authorList>
    </citation>
    <scope>NUCLEOTIDE SEQUENCE [LARGE SCALE GENOMIC DNA]</scope>
    <source>
        <strain evidence="5">NBRC 111756</strain>
    </source>
</reference>
<keyword evidence="5" id="KW-1185">Reference proteome</keyword>
<name>A0ABW1ZWV6_9GAMM</name>
<proteinExistence type="predicted"/>
<sequence>MDQRLADLQTWVERAFEQLGIDLAADWRLTPVSGDASFRRYYRVHSHNMTWIAVDAPPEHEDSRQFVAIARAWAPLDIHVPRIHACDLDHGFMLQSDLGDTLYLDVLNEQNADELYGKALVSLSHIQQCRALGRSVELPLYDRGMLSREMEIFRDWFIGQLLGLVLSDAEQELLDHLFEELADSALAQPQVCVHRDFHSRNLMVSRERTPGVIDFQGAVIGPITYDLVSLLRDCYISWPEERVYDWMARFGQTLVKAEMVEGYNEAMFRSWFDLMGMQRHLKAVGIFARLDMRDGKAAYLADIPRTLGYILRVAEQYPEFDRLVAWLQKRVVPAMKASGYFDRAELQRWLVR</sequence>
<protein>
    <submittedName>
        <fullName evidence="4">Aminoglycoside phosphotransferase family protein</fullName>
    </submittedName>
</protein>
<dbReference type="Gene3D" id="3.30.200.20">
    <property type="entry name" value="Phosphorylase Kinase, domain 1"/>
    <property type="match status" value="1"/>
</dbReference>
<evidence type="ECO:0000313" key="5">
    <source>
        <dbReference type="Proteomes" id="UP001596422"/>
    </source>
</evidence>
<dbReference type="Gene3D" id="3.90.1200.10">
    <property type="match status" value="1"/>
</dbReference>
<keyword evidence="2" id="KW-0067">ATP-binding</keyword>
<dbReference type="EMBL" id="JBHSWE010000001">
    <property type="protein sequence ID" value="MFC6669674.1"/>
    <property type="molecule type" value="Genomic_DNA"/>
</dbReference>
<dbReference type="InterPro" id="IPR011009">
    <property type="entry name" value="Kinase-like_dom_sf"/>
</dbReference>
<feature type="domain" description="Aminoglycoside phosphotransferase" evidence="3">
    <location>
        <begin position="29"/>
        <end position="245"/>
    </location>
</feature>
<gene>
    <name evidence="4" type="ORF">ACFQDL_05915</name>
</gene>
<dbReference type="InterPro" id="IPR002575">
    <property type="entry name" value="Aminoglycoside_PTrfase"/>
</dbReference>
<dbReference type="PANTHER" id="PTHR33540">
    <property type="entry name" value="TRNA THREONYLCARBAMOYLADENOSINE BIOSYNTHESIS PROTEIN TSAE"/>
    <property type="match status" value="1"/>
</dbReference>
<accession>A0ABW1ZWV6</accession>